<dbReference type="NCBIfam" id="NF002320">
    <property type="entry name" value="PRK01259.1"/>
    <property type="match status" value="1"/>
</dbReference>
<dbReference type="PANTHER" id="PTHR10210:SF41">
    <property type="entry name" value="RIBOSE-PHOSPHATE PYROPHOSPHOKINASE 1, CHLOROPLASTIC"/>
    <property type="match status" value="1"/>
</dbReference>
<keyword evidence="14" id="KW-1185">Reference proteome</keyword>
<dbReference type="GO" id="GO:0006015">
    <property type="term" value="P:5-phosphoribose 1-diphosphate biosynthetic process"/>
    <property type="evidence" value="ECO:0007669"/>
    <property type="project" value="UniProtKB-UniRule"/>
</dbReference>
<gene>
    <name evidence="9" type="primary">prs</name>
    <name evidence="13" type="ORF">MAMA39_00700</name>
</gene>
<dbReference type="UniPathway" id="UPA00087">
    <property type="reaction ID" value="UER00172"/>
</dbReference>
<keyword evidence="1 9" id="KW-0808">Transferase</keyword>
<dbReference type="Pfam" id="PF00156">
    <property type="entry name" value="Pribosyltran"/>
    <property type="match status" value="1"/>
</dbReference>
<comment type="function">
    <text evidence="9">Involved in the biosynthesis of the central metabolite phospho-alpha-D-ribosyl-1-pyrophosphate (PRPP) via the transfer of pyrophosphoryl group from ATP to 1-hydroxyl of ribose-5-phosphate (Rib-5-P).</text>
</comment>
<dbReference type="InterPro" id="IPR000842">
    <property type="entry name" value="PRib_PP_synth_CS"/>
</dbReference>
<dbReference type="PANTHER" id="PTHR10210">
    <property type="entry name" value="RIBOSE-PHOSPHATE DIPHOSPHOKINASE FAMILY MEMBER"/>
    <property type="match status" value="1"/>
</dbReference>
<evidence type="ECO:0000259" key="11">
    <source>
        <dbReference type="Pfam" id="PF00156"/>
    </source>
</evidence>
<dbReference type="GO" id="GO:0005524">
    <property type="term" value="F:ATP binding"/>
    <property type="evidence" value="ECO:0007669"/>
    <property type="project" value="UniProtKB-KW"/>
</dbReference>
<keyword evidence="4 9" id="KW-0547">Nucleotide-binding</keyword>
<dbReference type="Gene3D" id="3.40.50.2020">
    <property type="match status" value="2"/>
</dbReference>
<keyword evidence="5 9" id="KW-0418">Kinase</keyword>
<reference evidence="13 14" key="1">
    <citation type="journal article" date="2015" name="Clin. Infect. Dis.">
        <title>Genomic Investigations unmask Mycoplasma amphoriforme, a new respiratory pathogen.</title>
        <authorList>
            <person name="Gillespie S.H."/>
            <person name="Ling C.L."/>
            <person name="Oravcova K."/>
            <person name="Pinheiro M."/>
            <person name="Wells L."/>
            <person name="Bryant J.M."/>
            <person name="McHugh T.D."/>
            <person name="Bebear C."/>
            <person name="Webster D."/>
            <person name="Harris S.R."/>
            <person name="Seth-Smith H.M."/>
            <person name="Thomson N.R."/>
        </authorList>
    </citation>
    <scope>NUCLEOTIDE SEQUENCE [LARGE SCALE GENOMIC DNA]</scope>
    <source>
        <strain evidence="13 14">A39</strain>
    </source>
</reference>
<feature type="binding site" evidence="9">
    <location>
        <position position="239"/>
    </location>
    <ligand>
        <name>D-ribose 5-phosphate</name>
        <dbReference type="ChEBI" id="CHEBI:78346"/>
    </ligand>
</feature>
<protein>
    <recommendedName>
        <fullName evidence="9">Ribose-phosphate pyrophosphokinase</fullName>
        <shortName evidence="9">RPPK</shortName>
        <ecNumber evidence="9">2.7.6.1</ecNumber>
    </recommendedName>
    <alternativeName>
        <fullName evidence="9">5-phospho-D-ribosyl alpha-1-diphosphate synthase</fullName>
    </alternativeName>
    <alternativeName>
        <fullName evidence="9">Phosphoribosyl diphosphate synthase</fullName>
    </alternativeName>
    <alternativeName>
        <fullName evidence="9">Phosphoribosyl pyrophosphate synthase</fullName>
        <shortName evidence="9">P-Rib-PP synthase</shortName>
        <shortName evidence="9">PRPP synthase</shortName>
        <shortName evidence="9">PRPPase</shortName>
    </alternativeName>
</protein>
<dbReference type="CDD" id="cd06223">
    <property type="entry name" value="PRTases_typeI"/>
    <property type="match status" value="1"/>
</dbReference>
<dbReference type="RefSeq" id="WP_343251535.1">
    <property type="nucleotide sequence ID" value="NZ_HG937516.1"/>
</dbReference>
<dbReference type="EC" id="2.7.6.1" evidence="9"/>
<keyword evidence="9" id="KW-0963">Cytoplasm</keyword>
<evidence type="ECO:0000256" key="9">
    <source>
        <dbReference type="HAMAP-Rule" id="MF_00583"/>
    </source>
</evidence>
<dbReference type="InterPro" id="IPR029099">
    <property type="entry name" value="Pribosyltran_N"/>
</dbReference>
<feature type="binding site" evidence="9">
    <location>
        <position position="215"/>
    </location>
    <ligand>
        <name>D-ribose 5-phosphate</name>
        <dbReference type="ChEBI" id="CHEBI:78346"/>
    </ligand>
</feature>
<dbReference type="KEGG" id="mamp:MAMA39_00700"/>
<dbReference type="GO" id="GO:0002189">
    <property type="term" value="C:ribose phosphate diphosphokinase complex"/>
    <property type="evidence" value="ECO:0007669"/>
    <property type="project" value="TreeGrafter"/>
</dbReference>
<feature type="binding site" evidence="9">
    <location>
        <position position="190"/>
    </location>
    <ligand>
        <name>Mg(2+)</name>
        <dbReference type="ChEBI" id="CHEBI:18420"/>
    </ligand>
</feature>
<feature type="domain" description="Phosphoribosyltransferase" evidence="11">
    <location>
        <begin position="178"/>
        <end position="269"/>
    </location>
</feature>
<keyword evidence="3 9" id="KW-0545">Nucleotide biosynthesis</keyword>
<dbReference type="GO" id="GO:0006164">
    <property type="term" value="P:purine nucleotide biosynthetic process"/>
    <property type="evidence" value="ECO:0007669"/>
    <property type="project" value="TreeGrafter"/>
</dbReference>
<name>A0A292IHP0_9MOLU</name>
<dbReference type="InterPro" id="IPR005946">
    <property type="entry name" value="Rib-P_diPkinase"/>
</dbReference>
<evidence type="ECO:0000256" key="1">
    <source>
        <dbReference type="ARBA" id="ARBA00022679"/>
    </source>
</evidence>
<keyword evidence="2 9" id="KW-0479">Metal-binding</keyword>
<dbReference type="InterPro" id="IPR037515">
    <property type="entry name" value="Rib-P_diPkinase_bac"/>
</dbReference>
<dbReference type="Pfam" id="PF13793">
    <property type="entry name" value="Pribosyltran_N"/>
    <property type="match status" value="1"/>
</dbReference>
<evidence type="ECO:0000256" key="8">
    <source>
        <dbReference type="ARBA" id="ARBA00049535"/>
    </source>
</evidence>
<evidence type="ECO:0000256" key="4">
    <source>
        <dbReference type="ARBA" id="ARBA00022741"/>
    </source>
</evidence>
<dbReference type="GO" id="GO:0004749">
    <property type="term" value="F:ribose phosphate diphosphokinase activity"/>
    <property type="evidence" value="ECO:0007669"/>
    <property type="project" value="UniProtKB-UniRule"/>
</dbReference>
<evidence type="ECO:0000256" key="5">
    <source>
        <dbReference type="ARBA" id="ARBA00022777"/>
    </source>
</evidence>
<dbReference type="SUPFAM" id="SSF53271">
    <property type="entry name" value="PRTase-like"/>
    <property type="match status" value="1"/>
</dbReference>
<evidence type="ECO:0000256" key="6">
    <source>
        <dbReference type="ARBA" id="ARBA00022840"/>
    </source>
</evidence>
<dbReference type="InterPro" id="IPR000836">
    <property type="entry name" value="PRTase_dom"/>
</dbReference>
<organism evidence="13 14">
    <name type="scientific">Mycoplasma amphoriforme A39</name>
    <dbReference type="NCBI Taxonomy" id="572419"/>
    <lineage>
        <taxon>Bacteria</taxon>
        <taxon>Bacillati</taxon>
        <taxon>Mycoplasmatota</taxon>
        <taxon>Mollicutes</taxon>
        <taxon>Mycoplasmataceae</taxon>
        <taxon>Mycoplasma</taxon>
    </lineage>
</organism>
<feature type="binding site" evidence="9">
    <location>
        <begin position="116"/>
        <end position="117"/>
    </location>
    <ligand>
        <name>ATP</name>
        <dbReference type="ChEBI" id="CHEBI:30616"/>
    </ligand>
</feature>
<comment type="cofactor">
    <cofactor evidence="9">
        <name>Mg(2+)</name>
        <dbReference type="ChEBI" id="CHEBI:18420"/>
    </cofactor>
    <text evidence="9">Binds 2 Mg(2+) ions per subunit.</text>
</comment>
<proteinExistence type="inferred from homology"/>
<dbReference type="InterPro" id="IPR029057">
    <property type="entry name" value="PRTase-like"/>
</dbReference>
<dbReference type="GO" id="GO:0009156">
    <property type="term" value="P:ribonucleoside monophosphate biosynthetic process"/>
    <property type="evidence" value="ECO:0007669"/>
    <property type="project" value="InterPro"/>
</dbReference>
<dbReference type="HAMAP" id="MF_00583_B">
    <property type="entry name" value="RibP_PPkinase_B"/>
    <property type="match status" value="1"/>
</dbReference>
<dbReference type="SMART" id="SM01400">
    <property type="entry name" value="Pribosyltran_N"/>
    <property type="match status" value="1"/>
</dbReference>
<comment type="pathway">
    <text evidence="9">Metabolic intermediate biosynthesis; 5-phospho-alpha-D-ribose 1-diphosphate biosynthesis; 5-phospho-alpha-D-ribose 1-diphosphate from D-ribose 5-phosphate (route I): step 1/1.</text>
</comment>
<comment type="similarity">
    <text evidence="9">Belongs to the ribose-phosphate pyrophosphokinase family. Class I subfamily.</text>
</comment>
<keyword evidence="6 9" id="KW-0067">ATP-binding</keyword>
<dbReference type="PROSITE" id="PS00114">
    <property type="entry name" value="PRPP_SYNTHASE"/>
    <property type="match status" value="1"/>
</dbReference>
<feature type="binding site" evidence="9">
    <location>
        <begin position="243"/>
        <end position="247"/>
    </location>
    <ligand>
        <name>D-ribose 5-phosphate</name>
        <dbReference type="ChEBI" id="CHEBI:78346"/>
    </ligand>
</feature>
<evidence type="ECO:0000313" key="14">
    <source>
        <dbReference type="Proteomes" id="UP000261764"/>
    </source>
</evidence>
<evidence type="ECO:0000313" key="13">
    <source>
        <dbReference type="EMBL" id="CDN40195.1"/>
    </source>
</evidence>
<evidence type="ECO:0000256" key="10">
    <source>
        <dbReference type="RuleBase" id="RU004325"/>
    </source>
</evidence>
<keyword evidence="7 9" id="KW-0460">Magnesium</keyword>
<feature type="binding site" evidence="9">
    <location>
        <begin position="57"/>
        <end position="59"/>
    </location>
    <ligand>
        <name>ATP</name>
        <dbReference type="ChEBI" id="CHEBI:30616"/>
    </ligand>
</feature>
<dbReference type="NCBIfam" id="NF001815">
    <property type="entry name" value="PRK00553.1"/>
    <property type="match status" value="1"/>
</dbReference>
<dbReference type="GO" id="GO:0000287">
    <property type="term" value="F:magnesium ion binding"/>
    <property type="evidence" value="ECO:0007669"/>
    <property type="project" value="UniProtKB-UniRule"/>
</dbReference>
<feature type="domain" description="Ribose-phosphate pyrophosphokinase N-terminal" evidence="12">
    <location>
        <begin position="25"/>
        <end position="140"/>
    </location>
</feature>
<evidence type="ECO:0000256" key="2">
    <source>
        <dbReference type="ARBA" id="ARBA00022723"/>
    </source>
</evidence>
<comment type="catalytic activity">
    <reaction evidence="8 9 10">
        <text>D-ribose 5-phosphate + ATP = 5-phospho-alpha-D-ribose 1-diphosphate + AMP + H(+)</text>
        <dbReference type="Rhea" id="RHEA:15609"/>
        <dbReference type="ChEBI" id="CHEBI:15378"/>
        <dbReference type="ChEBI" id="CHEBI:30616"/>
        <dbReference type="ChEBI" id="CHEBI:58017"/>
        <dbReference type="ChEBI" id="CHEBI:78346"/>
        <dbReference type="ChEBI" id="CHEBI:456215"/>
        <dbReference type="EC" id="2.7.6.1"/>
    </reaction>
</comment>
<dbReference type="FunFam" id="3.40.50.2020:FF:000007">
    <property type="entry name" value="Ribose-phosphate pyrophosphokinase"/>
    <property type="match status" value="1"/>
</dbReference>
<evidence type="ECO:0000259" key="12">
    <source>
        <dbReference type="Pfam" id="PF13793"/>
    </source>
</evidence>
<dbReference type="AlphaFoldDB" id="A0A292IHP0"/>
<dbReference type="GO" id="GO:0005737">
    <property type="term" value="C:cytoplasm"/>
    <property type="evidence" value="ECO:0007669"/>
    <property type="project" value="UniProtKB-SubCell"/>
</dbReference>
<dbReference type="GO" id="GO:0016301">
    <property type="term" value="F:kinase activity"/>
    <property type="evidence" value="ECO:0007669"/>
    <property type="project" value="UniProtKB-KW"/>
</dbReference>
<dbReference type="EMBL" id="HG937516">
    <property type="protein sequence ID" value="CDN40195.1"/>
    <property type="molecule type" value="Genomic_DNA"/>
</dbReference>
<evidence type="ECO:0000256" key="7">
    <source>
        <dbReference type="ARBA" id="ARBA00022842"/>
    </source>
</evidence>
<sequence length="359" mass="40298">MTQLFCKYPAEYCERHHTHFLNNHIIFGLTAAKEITDKTCKLLKIAPGDIKIDRFKDGEIYIRSDISIRGKDVIVMQSTSKPVNENLMELLIAIDSFKRASARSISVLIPYYGYARQDRKAKGREPITGKLVADLLVAAGATRIALTDIHSEQIQGFFSVPVDTLRASQVLLCYLLVDYKNEPLTIVSPDYGGVKRARRIAEDLNLPLAIIDKRRPKPNVAESVNVLGDVRNCTCVLVDDMIDTGGTIISAAKLLKRKGAKKVVIMATHGLFNGDAIKNFLEINHKKIVDKIYITDTVPPREELKEITNLEIISLDIFYAKVLHSYMHGGSVSSIYGEYDKWIKSPNLPKILEDLSKKR</sequence>
<comment type="subcellular location">
    <subcellularLocation>
        <location evidence="9">Cytoplasm</location>
    </subcellularLocation>
</comment>
<dbReference type="Proteomes" id="UP000261764">
    <property type="component" value="Chromosome I"/>
</dbReference>
<feature type="active site" evidence="9">
    <location>
        <position position="213"/>
    </location>
</feature>
<evidence type="ECO:0000256" key="3">
    <source>
        <dbReference type="ARBA" id="ARBA00022727"/>
    </source>
</evidence>
<accession>A0A292IHP0</accession>
<dbReference type="NCBIfam" id="TIGR01251">
    <property type="entry name" value="ribP_PPkin"/>
    <property type="match status" value="1"/>
</dbReference>
<comment type="subunit">
    <text evidence="9">Homohexamer.</text>
</comment>
<feature type="binding site" evidence="9">
    <location>
        <position position="150"/>
    </location>
    <ligand>
        <name>Mg(2+)</name>
        <dbReference type="ChEBI" id="CHEBI:18420"/>
    </ligand>
</feature>